<evidence type="ECO:0000259" key="8">
    <source>
        <dbReference type="Pfam" id="PF18158"/>
    </source>
</evidence>
<dbReference type="InterPro" id="IPR041504">
    <property type="entry name" value="AidB_N"/>
</dbReference>
<dbReference type="Gene3D" id="1.20.140.10">
    <property type="entry name" value="Butyryl-CoA Dehydrogenase, subunit A, domain 3"/>
    <property type="match status" value="1"/>
</dbReference>
<dbReference type="InterPro" id="IPR006089">
    <property type="entry name" value="Acyl-CoA_DH_CS"/>
</dbReference>
<dbReference type="Pfam" id="PF02770">
    <property type="entry name" value="Acyl-CoA_dh_M"/>
    <property type="match status" value="1"/>
</dbReference>
<dbReference type="InterPro" id="IPR006091">
    <property type="entry name" value="Acyl-CoA_Oxase/DH_mid-dom"/>
</dbReference>
<comment type="similarity">
    <text evidence="2 5">Belongs to the acyl-CoA dehydrogenase family.</text>
</comment>
<evidence type="ECO:0000313" key="10">
    <source>
        <dbReference type="Proteomes" id="UP000476030"/>
    </source>
</evidence>
<gene>
    <name evidence="9" type="ORF">GQE98_17845</name>
</gene>
<feature type="domain" description="Adaptive response protein AidB N-terminal" evidence="8">
    <location>
        <begin position="23"/>
        <end position="183"/>
    </location>
</feature>
<comment type="cofactor">
    <cofactor evidence="1 5">
        <name>FAD</name>
        <dbReference type="ChEBI" id="CHEBI:57692"/>
    </cofactor>
</comment>
<evidence type="ECO:0000259" key="7">
    <source>
        <dbReference type="Pfam" id="PF02770"/>
    </source>
</evidence>
<feature type="domain" description="Acyl-CoA dehydrogenase/oxidase C-terminal" evidence="6">
    <location>
        <begin position="303"/>
        <end position="457"/>
    </location>
</feature>
<dbReference type="Proteomes" id="UP000476030">
    <property type="component" value="Unassembled WGS sequence"/>
</dbReference>
<dbReference type="SUPFAM" id="SSF47203">
    <property type="entry name" value="Acyl-CoA dehydrogenase C-terminal domain-like"/>
    <property type="match status" value="1"/>
</dbReference>
<dbReference type="InterPro" id="IPR009075">
    <property type="entry name" value="AcylCo_DH/oxidase_C"/>
</dbReference>
<evidence type="ECO:0000313" key="9">
    <source>
        <dbReference type="EMBL" id="MZR32507.1"/>
    </source>
</evidence>
<dbReference type="PANTHER" id="PTHR42707">
    <property type="entry name" value="ACYL-COA DEHYDROGENASE"/>
    <property type="match status" value="1"/>
</dbReference>
<evidence type="ECO:0000256" key="3">
    <source>
        <dbReference type="ARBA" id="ARBA00022630"/>
    </source>
</evidence>
<keyword evidence="3 5" id="KW-0285">Flavoprotein</keyword>
<evidence type="ECO:0000256" key="2">
    <source>
        <dbReference type="ARBA" id="ARBA00009347"/>
    </source>
</evidence>
<dbReference type="InterPro" id="IPR052904">
    <property type="entry name" value="Acyl-CoA_dehydrogenase-like"/>
</dbReference>
<comment type="caution">
    <text evidence="9">The sequence shown here is derived from an EMBL/GenBank/DDBJ whole genome shotgun (WGS) entry which is preliminary data.</text>
</comment>
<keyword evidence="5" id="KW-0560">Oxidoreductase</keyword>
<dbReference type="PROSITE" id="PS00073">
    <property type="entry name" value="ACYL_COA_DH_2"/>
    <property type="match status" value="1"/>
</dbReference>
<feature type="domain" description="Acyl-CoA oxidase/dehydrogenase middle" evidence="7">
    <location>
        <begin position="190"/>
        <end position="287"/>
    </location>
</feature>
<dbReference type="InterPro" id="IPR036250">
    <property type="entry name" value="AcylCo_DH-like_C"/>
</dbReference>
<dbReference type="Pfam" id="PF00441">
    <property type="entry name" value="Acyl-CoA_dh_1"/>
    <property type="match status" value="1"/>
</dbReference>
<keyword evidence="4 5" id="KW-0274">FAD</keyword>
<evidence type="ECO:0000256" key="4">
    <source>
        <dbReference type="ARBA" id="ARBA00022827"/>
    </source>
</evidence>
<dbReference type="EMBL" id="WTUW01000009">
    <property type="protein sequence ID" value="MZR32507.1"/>
    <property type="molecule type" value="Genomic_DNA"/>
</dbReference>
<keyword evidence="10" id="KW-1185">Reference proteome</keyword>
<proteinExistence type="inferred from homology"/>
<evidence type="ECO:0000259" key="6">
    <source>
        <dbReference type="Pfam" id="PF00441"/>
    </source>
</evidence>
<dbReference type="RefSeq" id="WP_161317284.1">
    <property type="nucleotide sequence ID" value="NZ_WTUW01000009.1"/>
</dbReference>
<name>A0A6L8WED1_9PROT</name>
<organism evidence="9 10">
    <name type="scientific">Sneathiella litorea</name>
    <dbReference type="NCBI Taxonomy" id="2606216"/>
    <lineage>
        <taxon>Bacteria</taxon>
        <taxon>Pseudomonadati</taxon>
        <taxon>Pseudomonadota</taxon>
        <taxon>Alphaproteobacteria</taxon>
        <taxon>Sneathiellales</taxon>
        <taxon>Sneathiellaceae</taxon>
        <taxon>Sneathiella</taxon>
    </lineage>
</organism>
<dbReference type="SUPFAM" id="SSF56645">
    <property type="entry name" value="Acyl-CoA dehydrogenase NM domain-like"/>
    <property type="match status" value="1"/>
</dbReference>
<dbReference type="Gene3D" id="6.10.250.600">
    <property type="match status" value="1"/>
</dbReference>
<evidence type="ECO:0000256" key="1">
    <source>
        <dbReference type="ARBA" id="ARBA00001974"/>
    </source>
</evidence>
<sequence>MNMEVKIKSREERELEDWVAADCHGLNFFEIDKSLQDLLTLYLPDDLREHMTPVYRELGEVAGNRLDELARICESHMPVLHPRDARGRNRDWIEYHPAFREMEKIGYGDFGIHCMSRKPGVHGWPDKIPPMAKYVFQYLFTQSEFGLMCPISLTDTSSMLLERYGPEAAKEKFLERMRSQDMDELFRGAQFMTEKIGGSEVANLAVTAREENGEWRLYGDKWFCSSADAEVSLVLARPEGAPEGNSGLAIFAVPRTLDNGERNNYRIVRLKDKMGTKSMASGEIIFNGALAYAFGDVGAKPNPGLRQMMDQVSMSRLSHGVRAAGMMRRCLNEALVASKTRDVFGEPIINKPLLRRQLLKLMVPTEQVLSMVMHVSSVLHKAENGDESAKRLNRILTPLVKFRACRDNVMVATGALEVRGGNGFIEDWVNSRLVRDAHTGLLWEGTSNINALDITTRAVAKTGAHEDLAEDLKDRLQNTDGVPGQYAGELSGLIDRAKKFAEDIASSGDETKARQASNALYHATTATLLATEGAALGKAGGDARRMLLSRLVVDTRLRPHDPLSNGNNQFEIEAGNYLLDDVDVPLDAATDLLRV</sequence>
<dbReference type="GO" id="GO:0003995">
    <property type="term" value="F:acyl-CoA dehydrogenase activity"/>
    <property type="evidence" value="ECO:0007669"/>
    <property type="project" value="InterPro"/>
</dbReference>
<accession>A0A6L8WED1</accession>
<dbReference type="InterPro" id="IPR009100">
    <property type="entry name" value="AcylCoA_DH/oxidase_NM_dom_sf"/>
</dbReference>
<dbReference type="Pfam" id="PF18158">
    <property type="entry name" value="AidB_N"/>
    <property type="match status" value="1"/>
</dbReference>
<dbReference type="Gene3D" id="2.40.110.20">
    <property type="match status" value="1"/>
</dbReference>
<evidence type="ECO:0000256" key="5">
    <source>
        <dbReference type="RuleBase" id="RU362125"/>
    </source>
</evidence>
<protein>
    <submittedName>
        <fullName evidence="9">DNA alkylation response protein</fullName>
    </submittedName>
</protein>
<dbReference type="AlphaFoldDB" id="A0A6L8WED1"/>
<reference evidence="9 10" key="1">
    <citation type="submission" date="2019-12" db="EMBL/GenBank/DDBJ databases">
        <title>Snethiella sp. nov. sp. isolated from sea sand.</title>
        <authorList>
            <person name="Kim J."/>
            <person name="Jeong S.E."/>
            <person name="Jung H.S."/>
            <person name="Jeon C.O."/>
        </authorList>
    </citation>
    <scope>NUCLEOTIDE SEQUENCE [LARGE SCALE GENOMIC DNA]</scope>
    <source>
        <strain evidence="9 10">DP05</strain>
    </source>
</reference>
<dbReference type="PANTHER" id="PTHR42707:SF2">
    <property type="entry name" value="ACD11 DEHYDROGENASE"/>
    <property type="match status" value="1"/>
</dbReference>